<gene>
    <name evidence="11" type="ORF">GHC57_07805</name>
</gene>
<dbReference type="OrthoDB" id="9811222at2"/>
<proteinExistence type="predicted"/>
<dbReference type="InterPro" id="IPR050297">
    <property type="entry name" value="LipidA_mod_glycosyltrf_83"/>
</dbReference>
<feature type="transmembrane region" description="Helical" evidence="9">
    <location>
        <begin position="318"/>
        <end position="336"/>
    </location>
</feature>
<comment type="caution">
    <text evidence="11">The sequence shown here is derived from an EMBL/GenBank/DDBJ whole genome shotgun (WGS) entry which is preliminary data.</text>
</comment>
<evidence type="ECO:0000256" key="6">
    <source>
        <dbReference type="ARBA" id="ARBA00022989"/>
    </source>
</evidence>
<evidence type="ECO:0000256" key="7">
    <source>
        <dbReference type="ARBA" id="ARBA00023136"/>
    </source>
</evidence>
<dbReference type="Proteomes" id="UP000434582">
    <property type="component" value="Unassembled WGS sequence"/>
</dbReference>
<dbReference type="PANTHER" id="PTHR33908:SF11">
    <property type="entry name" value="MEMBRANE PROTEIN"/>
    <property type="match status" value="1"/>
</dbReference>
<evidence type="ECO:0000256" key="8">
    <source>
        <dbReference type="SAM" id="MobiDB-lite"/>
    </source>
</evidence>
<accession>A0A7X1ZD87</accession>
<keyword evidence="7 9" id="KW-0472">Membrane</keyword>
<keyword evidence="3" id="KW-0328">Glycosyltransferase</keyword>
<evidence type="ECO:0000259" key="10">
    <source>
        <dbReference type="Pfam" id="PF13231"/>
    </source>
</evidence>
<feature type="transmembrane region" description="Helical" evidence="9">
    <location>
        <begin position="274"/>
        <end position="298"/>
    </location>
</feature>
<feature type="domain" description="Glycosyltransferase RgtA/B/C/D-like" evidence="10">
    <location>
        <begin position="92"/>
        <end position="248"/>
    </location>
</feature>
<feature type="transmembrane region" description="Helical" evidence="9">
    <location>
        <begin position="135"/>
        <end position="154"/>
    </location>
</feature>
<evidence type="ECO:0000256" key="5">
    <source>
        <dbReference type="ARBA" id="ARBA00022692"/>
    </source>
</evidence>
<dbReference type="GO" id="GO:0005886">
    <property type="term" value="C:plasma membrane"/>
    <property type="evidence" value="ECO:0007669"/>
    <property type="project" value="UniProtKB-SubCell"/>
</dbReference>
<name>A0A7X1ZD87_9PROT</name>
<keyword evidence="2" id="KW-1003">Cell membrane</keyword>
<feature type="compositionally biased region" description="Low complexity" evidence="8">
    <location>
        <begin position="1"/>
        <end position="11"/>
    </location>
</feature>
<dbReference type="PANTHER" id="PTHR33908">
    <property type="entry name" value="MANNOSYLTRANSFERASE YKCB-RELATED"/>
    <property type="match status" value="1"/>
</dbReference>
<keyword evidence="4" id="KW-0808">Transferase</keyword>
<evidence type="ECO:0000313" key="11">
    <source>
        <dbReference type="EMBL" id="MQX36419.1"/>
    </source>
</evidence>
<dbReference type="InterPro" id="IPR038731">
    <property type="entry name" value="RgtA/B/C-like"/>
</dbReference>
<dbReference type="GO" id="GO:0016763">
    <property type="term" value="F:pentosyltransferase activity"/>
    <property type="evidence" value="ECO:0007669"/>
    <property type="project" value="TreeGrafter"/>
</dbReference>
<evidence type="ECO:0000256" key="9">
    <source>
        <dbReference type="SAM" id="Phobius"/>
    </source>
</evidence>
<protein>
    <recommendedName>
        <fullName evidence="10">Glycosyltransferase RgtA/B/C/D-like domain-containing protein</fullName>
    </recommendedName>
</protein>
<evidence type="ECO:0000313" key="12">
    <source>
        <dbReference type="Proteomes" id="UP000434582"/>
    </source>
</evidence>
<dbReference type="GO" id="GO:0009103">
    <property type="term" value="P:lipopolysaccharide biosynthetic process"/>
    <property type="evidence" value="ECO:0007669"/>
    <property type="project" value="UniProtKB-ARBA"/>
</dbReference>
<dbReference type="Pfam" id="PF13231">
    <property type="entry name" value="PMT_2"/>
    <property type="match status" value="1"/>
</dbReference>
<evidence type="ECO:0000256" key="2">
    <source>
        <dbReference type="ARBA" id="ARBA00022475"/>
    </source>
</evidence>
<sequence>MAGPVPRAARSPDPPPDDGARMNDVPVSTPRAILARAVAAICGPWGVAVLVFAITAARLVLLSSELALPVMPGEADFWLLGQTNRPLWPETGPALPWLLGLLSETCGADAPCLRLWGPVAHGIAMWFVYRLGVRLFDTVTGFWCAVLYGTLPLVMQGGLVVGPIALMMPLWTLALLALARTHVTRGLWEWGVLGASVGLGLLVHPVMALFVPLALLYLATSPEHAGVWRRPGPYVAILVGLACLLPELLRAAADDWAAAERLLAAVTSPIDDPWNLASTIGIGILLAGPVLAAVLIWLLIRMPALLRSGAWSDYRVRLLLLFSAPVLAVTLALTLVRDDGAMLTGAAVPAALVMVCGWLLVRGQMGWTAAALAANVAVSAALLIGPQTLRAEGWVVPAGFDPVARQRMAEAAGHWLEALARAHPGVTLAVAGADAPLLAYHAAVRDVPTRVVGTHPLAVPQDAFHGLLVMPAALAEADAGGDEIRGRLTVTLPDGRTTAWAAAMVP</sequence>
<feature type="transmembrane region" description="Helical" evidence="9">
    <location>
        <begin position="367"/>
        <end position="385"/>
    </location>
</feature>
<evidence type="ECO:0000256" key="1">
    <source>
        <dbReference type="ARBA" id="ARBA00004651"/>
    </source>
</evidence>
<feature type="region of interest" description="Disordered" evidence="8">
    <location>
        <begin position="1"/>
        <end position="24"/>
    </location>
</feature>
<keyword evidence="12" id="KW-1185">Reference proteome</keyword>
<dbReference type="EMBL" id="WIVE01000018">
    <property type="protein sequence ID" value="MQX36419.1"/>
    <property type="molecule type" value="Genomic_DNA"/>
</dbReference>
<feature type="transmembrane region" description="Helical" evidence="9">
    <location>
        <begin position="190"/>
        <end position="219"/>
    </location>
</feature>
<keyword evidence="5 9" id="KW-0812">Transmembrane</keyword>
<feature type="transmembrane region" description="Helical" evidence="9">
    <location>
        <begin position="343"/>
        <end position="361"/>
    </location>
</feature>
<reference evidence="11 12" key="1">
    <citation type="submission" date="2019-10" db="EMBL/GenBank/DDBJ databases">
        <title>Draft whole-genome sequence of the purple nonsulfur photosynthetic bacterium Roseospira navarrensis DSM 15114.</title>
        <authorList>
            <person name="Kyndt J.A."/>
            <person name="Meyer T.E."/>
        </authorList>
    </citation>
    <scope>NUCLEOTIDE SEQUENCE [LARGE SCALE GENOMIC DNA]</scope>
    <source>
        <strain evidence="11 12">DSM 15114</strain>
    </source>
</reference>
<feature type="transmembrane region" description="Helical" evidence="9">
    <location>
        <begin position="33"/>
        <end position="61"/>
    </location>
</feature>
<organism evidence="11 12">
    <name type="scientific">Roseospira navarrensis</name>
    <dbReference type="NCBI Taxonomy" id="140058"/>
    <lineage>
        <taxon>Bacteria</taxon>
        <taxon>Pseudomonadati</taxon>
        <taxon>Pseudomonadota</taxon>
        <taxon>Alphaproteobacteria</taxon>
        <taxon>Rhodospirillales</taxon>
        <taxon>Rhodospirillaceae</taxon>
        <taxon>Roseospira</taxon>
    </lineage>
</organism>
<keyword evidence="6 9" id="KW-1133">Transmembrane helix</keyword>
<dbReference type="AlphaFoldDB" id="A0A7X1ZD87"/>
<evidence type="ECO:0000256" key="3">
    <source>
        <dbReference type="ARBA" id="ARBA00022676"/>
    </source>
</evidence>
<feature type="transmembrane region" description="Helical" evidence="9">
    <location>
        <begin position="160"/>
        <end position="178"/>
    </location>
</feature>
<evidence type="ECO:0000256" key="4">
    <source>
        <dbReference type="ARBA" id="ARBA00022679"/>
    </source>
</evidence>
<comment type="subcellular location">
    <subcellularLocation>
        <location evidence="1">Cell membrane</location>
        <topology evidence="1">Multi-pass membrane protein</topology>
    </subcellularLocation>
</comment>